<dbReference type="InterPro" id="IPR034829">
    <property type="entry name" value="DnaD-like_sf"/>
</dbReference>
<dbReference type="NCBIfam" id="TIGR01446">
    <property type="entry name" value="DnaD_dom"/>
    <property type="match status" value="2"/>
</dbReference>
<evidence type="ECO:0000256" key="2">
    <source>
        <dbReference type="SAM" id="Coils"/>
    </source>
</evidence>
<feature type="domain" description="DnaB/C C-terminal" evidence="3">
    <location>
        <begin position="231"/>
        <end position="286"/>
    </location>
</feature>
<dbReference type="AlphaFoldDB" id="A0A923NJ84"/>
<keyword evidence="2" id="KW-0175">Coiled coil</keyword>
<comment type="similarity">
    <text evidence="1">Belongs to the DnaB/DnaD family.</text>
</comment>
<reference evidence="4" key="1">
    <citation type="submission" date="2020-08" db="EMBL/GenBank/DDBJ databases">
        <title>Genome public.</title>
        <authorList>
            <person name="Liu C."/>
            <person name="Sun Q."/>
        </authorList>
    </citation>
    <scope>NUCLEOTIDE SEQUENCE</scope>
    <source>
        <strain evidence="4">BX12</strain>
    </source>
</reference>
<evidence type="ECO:0000313" key="5">
    <source>
        <dbReference type="Proteomes" id="UP000602647"/>
    </source>
</evidence>
<dbReference type="Gene3D" id="1.10.10.630">
    <property type="entry name" value="DnaD domain-like"/>
    <property type="match status" value="2"/>
</dbReference>
<dbReference type="PANTHER" id="PTHR37293:SF5">
    <property type="entry name" value="DNA REPLICATION PROTEIN"/>
    <property type="match status" value="1"/>
</dbReference>
<dbReference type="SUPFAM" id="SSF158499">
    <property type="entry name" value="DnaD domain-like"/>
    <property type="match status" value="2"/>
</dbReference>
<proteinExistence type="inferred from homology"/>
<feature type="domain" description="DnaB/C C-terminal" evidence="3">
    <location>
        <begin position="140"/>
        <end position="211"/>
    </location>
</feature>
<dbReference type="RefSeq" id="WP_187303189.1">
    <property type="nucleotide sequence ID" value="NZ_JACRYT010000009.1"/>
</dbReference>
<evidence type="ECO:0000259" key="3">
    <source>
        <dbReference type="Pfam" id="PF07261"/>
    </source>
</evidence>
<evidence type="ECO:0000313" key="4">
    <source>
        <dbReference type="EMBL" id="MBC6680086.1"/>
    </source>
</evidence>
<dbReference type="Proteomes" id="UP000602647">
    <property type="component" value="Unassembled WGS sequence"/>
</dbReference>
<sequence length="430" mass="50414">MNFRREEIKEYYLLDTDVENIFINEYMASAPGDFVKVYLFALMYAGVRESLDNDMIARQLSMKVEDVEKAWTYWESMGVIRKERKNAAAEGKAEYDLEFVSLKRMLYGKQKSEQKKEKQKQEDRNTKDLLSNKKIQSMYKSIERITGRALNGTEMMEIVSWIQDYGATPEIVVYAYSYCKAKEKDNVRYIAAVVRQWVERGLLDVLAVEDYLKQMDEKHARYRRVYKALGFMRNATEEEMRIMDRWFDHMGFSMDKVLEACGKTSGIPNPSINYVNKILTSWYEEKSGNPVGGGQKGVSAATVQQYYSYLRKTEEEEAEARKKEVYQKIPRVRELEDAMNSYRMNISKVYLSGRADKEKDVKNLQSRIEKLNRERAALLTDHDFEVDYMDIHYKCKICKDTGTNDEGGRCECYVLRAKEAELWKKNSAKQ</sequence>
<organism evidence="4 5">
    <name type="scientific">Zhenpiania hominis</name>
    <dbReference type="NCBI Taxonomy" id="2763644"/>
    <lineage>
        <taxon>Bacteria</taxon>
        <taxon>Bacillati</taxon>
        <taxon>Bacillota</taxon>
        <taxon>Clostridia</taxon>
        <taxon>Peptostreptococcales</taxon>
        <taxon>Anaerovoracaceae</taxon>
        <taxon>Zhenpiania</taxon>
    </lineage>
</organism>
<feature type="coiled-coil region" evidence="2">
    <location>
        <begin position="354"/>
        <end position="381"/>
    </location>
</feature>
<dbReference type="InterPro" id="IPR006343">
    <property type="entry name" value="DnaB/C_C"/>
</dbReference>
<dbReference type="EMBL" id="JACRYT010000009">
    <property type="protein sequence ID" value="MBC6680086.1"/>
    <property type="molecule type" value="Genomic_DNA"/>
</dbReference>
<comment type="caution">
    <text evidence="4">The sequence shown here is derived from an EMBL/GenBank/DDBJ whole genome shotgun (WGS) entry which is preliminary data.</text>
</comment>
<protein>
    <submittedName>
        <fullName evidence="4">DnaD domain protein</fullName>
    </submittedName>
</protein>
<gene>
    <name evidence="4" type="ORF">H9L42_09600</name>
</gene>
<name>A0A923NJ84_9FIRM</name>
<accession>A0A923NJ84</accession>
<evidence type="ECO:0000256" key="1">
    <source>
        <dbReference type="ARBA" id="ARBA00093462"/>
    </source>
</evidence>
<dbReference type="Pfam" id="PF07261">
    <property type="entry name" value="DnaB_2"/>
    <property type="match status" value="2"/>
</dbReference>
<dbReference type="PANTHER" id="PTHR37293">
    <property type="entry name" value="PHAGE REPLICATION PROTEIN-RELATED"/>
    <property type="match status" value="1"/>
</dbReference>
<dbReference type="InterPro" id="IPR053162">
    <property type="entry name" value="DnaD"/>
</dbReference>
<keyword evidence="5" id="KW-1185">Reference proteome</keyword>